<keyword evidence="2 8" id="KW-0547">Nucleotide-binding</keyword>
<evidence type="ECO:0000259" key="9">
    <source>
        <dbReference type="PROSITE" id="PS50862"/>
    </source>
</evidence>
<evidence type="ECO:0000256" key="5">
    <source>
        <dbReference type="ARBA" id="ARBA00023146"/>
    </source>
</evidence>
<dbReference type="RefSeq" id="WP_188596894.1">
    <property type="nucleotide sequence ID" value="NZ_BMNL01000003.1"/>
</dbReference>
<keyword evidence="4 8" id="KW-0648">Protein biosynthesis</keyword>
<keyword evidence="1 8" id="KW-0436">Ligase</keyword>
<dbReference type="Gene3D" id="3.30.110.30">
    <property type="entry name" value="C-terminal domain of ProRS"/>
    <property type="match status" value="1"/>
</dbReference>
<dbReference type="Gene3D" id="3.30.930.10">
    <property type="entry name" value="Bira Bifunctional Protein, Domain 2"/>
    <property type="match status" value="1"/>
</dbReference>
<evidence type="ECO:0000313" key="11">
    <source>
        <dbReference type="Proteomes" id="UP000610960"/>
    </source>
</evidence>
<dbReference type="InterPro" id="IPR002314">
    <property type="entry name" value="aa-tRNA-synt_IIb"/>
</dbReference>
<dbReference type="FunFam" id="3.40.50.800:FF:000005">
    <property type="entry name" value="bifunctional glutamate/proline--tRNA ligase"/>
    <property type="match status" value="1"/>
</dbReference>
<name>A0A830GW79_9CREN</name>
<dbReference type="InterPro" id="IPR004499">
    <property type="entry name" value="Pro-tRNA-ligase_IIa_arc-type"/>
</dbReference>
<dbReference type="OrthoDB" id="7375at2157"/>
<dbReference type="PRINTS" id="PR01046">
    <property type="entry name" value="TRNASYNTHPRO"/>
</dbReference>
<comment type="domain">
    <text evidence="8">Consists of three domains: the N-terminal catalytic domain, the anticodon-binding domain and the C-terminal extension.</text>
</comment>
<evidence type="ECO:0000313" key="10">
    <source>
        <dbReference type="EMBL" id="GGP22006.1"/>
    </source>
</evidence>
<comment type="subcellular location">
    <subcellularLocation>
        <location evidence="8">Cytoplasm</location>
    </subcellularLocation>
</comment>
<dbReference type="PROSITE" id="PS50862">
    <property type="entry name" value="AA_TRNA_LIGASE_II"/>
    <property type="match status" value="1"/>
</dbReference>
<accession>A0A830GW79</accession>
<keyword evidence="8" id="KW-0963">Cytoplasm</keyword>
<evidence type="ECO:0000256" key="6">
    <source>
        <dbReference type="ARBA" id="ARBA00047671"/>
    </source>
</evidence>
<dbReference type="EMBL" id="BMNL01000003">
    <property type="protein sequence ID" value="GGP22006.1"/>
    <property type="molecule type" value="Genomic_DNA"/>
</dbReference>
<dbReference type="SUPFAM" id="SSF52954">
    <property type="entry name" value="Class II aaRS ABD-related"/>
    <property type="match status" value="1"/>
</dbReference>
<keyword evidence="11" id="KW-1185">Reference proteome</keyword>
<dbReference type="FunFam" id="3.30.930.10:FF:000037">
    <property type="entry name" value="Proline--tRNA ligase"/>
    <property type="match status" value="1"/>
</dbReference>
<dbReference type="InterPro" id="IPR017449">
    <property type="entry name" value="Pro-tRNA_synth_II"/>
</dbReference>
<dbReference type="GO" id="GO:0004827">
    <property type="term" value="F:proline-tRNA ligase activity"/>
    <property type="evidence" value="ECO:0007669"/>
    <property type="project" value="UniProtKB-UniRule"/>
</dbReference>
<dbReference type="Pfam" id="PF00587">
    <property type="entry name" value="tRNA-synt_2b"/>
    <property type="match status" value="1"/>
</dbReference>
<comment type="catalytic activity">
    <reaction evidence="6 8">
        <text>tRNA(Pro) + L-proline + ATP = L-prolyl-tRNA(Pro) + AMP + diphosphate</text>
        <dbReference type="Rhea" id="RHEA:14305"/>
        <dbReference type="Rhea" id="RHEA-COMP:9700"/>
        <dbReference type="Rhea" id="RHEA-COMP:9702"/>
        <dbReference type="ChEBI" id="CHEBI:30616"/>
        <dbReference type="ChEBI" id="CHEBI:33019"/>
        <dbReference type="ChEBI" id="CHEBI:60039"/>
        <dbReference type="ChEBI" id="CHEBI:78442"/>
        <dbReference type="ChEBI" id="CHEBI:78532"/>
        <dbReference type="ChEBI" id="CHEBI:456215"/>
        <dbReference type="EC" id="6.1.1.15"/>
    </reaction>
</comment>
<reference evidence="10" key="2">
    <citation type="submission" date="2020-09" db="EMBL/GenBank/DDBJ databases">
        <authorList>
            <person name="Sun Q."/>
            <person name="Ohkuma M."/>
        </authorList>
    </citation>
    <scope>NUCLEOTIDE SEQUENCE</scope>
    <source>
        <strain evidence="10">JCM 10088</strain>
    </source>
</reference>
<dbReference type="GO" id="GO:0017101">
    <property type="term" value="C:aminoacyl-tRNA synthetase multienzyme complex"/>
    <property type="evidence" value="ECO:0007669"/>
    <property type="project" value="TreeGrafter"/>
</dbReference>
<evidence type="ECO:0000256" key="2">
    <source>
        <dbReference type="ARBA" id="ARBA00022741"/>
    </source>
</evidence>
<comment type="similarity">
    <text evidence="7 8">Belongs to the class-II aminoacyl-tRNA synthetase family. ProS type 3 subfamily.</text>
</comment>
<feature type="domain" description="Aminoacyl-transfer RNA synthetases class-II family profile" evidence="9">
    <location>
        <begin position="50"/>
        <end position="296"/>
    </location>
</feature>
<dbReference type="SUPFAM" id="SSF55681">
    <property type="entry name" value="Class II aaRS and biotin synthetases"/>
    <property type="match status" value="1"/>
</dbReference>
<dbReference type="Pfam" id="PF09180">
    <property type="entry name" value="ProRS-C_1"/>
    <property type="match status" value="1"/>
</dbReference>
<dbReference type="InterPro" id="IPR004154">
    <property type="entry name" value="Anticodon-bd"/>
</dbReference>
<gene>
    <name evidence="8" type="primary">proS</name>
    <name evidence="10" type="ORF">GCM10007981_16400</name>
</gene>
<dbReference type="PANTHER" id="PTHR43382">
    <property type="entry name" value="PROLYL-TRNA SYNTHETASE"/>
    <property type="match status" value="1"/>
</dbReference>
<protein>
    <recommendedName>
        <fullName evidence="8">Proline--tRNA ligase</fullName>
        <ecNumber evidence="8">6.1.1.15</ecNumber>
    </recommendedName>
    <alternativeName>
        <fullName evidence="8">Prolyl-tRNA synthetase</fullName>
        <shortName evidence="8">ProRS</shortName>
    </alternativeName>
</protein>
<dbReference type="NCBIfam" id="TIGR00408">
    <property type="entry name" value="proS_fam_I"/>
    <property type="match status" value="1"/>
</dbReference>
<evidence type="ECO:0000256" key="4">
    <source>
        <dbReference type="ARBA" id="ARBA00022917"/>
    </source>
</evidence>
<dbReference type="GO" id="GO:0005524">
    <property type="term" value="F:ATP binding"/>
    <property type="evidence" value="ECO:0007669"/>
    <property type="project" value="UniProtKB-UniRule"/>
</dbReference>
<dbReference type="Pfam" id="PF03129">
    <property type="entry name" value="HGTP_anticodon"/>
    <property type="match status" value="1"/>
</dbReference>
<dbReference type="InterPro" id="IPR036621">
    <property type="entry name" value="Anticodon-bd_dom_sf"/>
</dbReference>
<dbReference type="SUPFAM" id="SSF64586">
    <property type="entry name" value="C-terminal domain of ProRS"/>
    <property type="match status" value="1"/>
</dbReference>
<dbReference type="InterPro" id="IPR045864">
    <property type="entry name" value="aa-tRNA-synth_II/BPL/LPL"/>
</dbReference>
<organism evidence="10 11">
    <name type="scientific">Thermocladium modestius</name>
    <dbReference type="NCBI Taxonomy" id="62609"/>
    <lineage>
        <taxon>Archaea</taxon>
        <taxon>Thermoproteota</taxon>
        <taxon>Thermoprotei</taxon>
        <taxon>Thermoproteales</taxon>
        <taxon>Thermoproteaceae</taxon>
        <taxon>Thermocladium</taxon>
    </lineage>
</organism>
<dbReference type="EC" id="6.1.1.15" evidence="8"/>
<dbReference type="InterPro" id="IPR006195">
    <property type="entry name" value="aa-tRNA-synth_II"/>
</dbReference>
<dbReference type="CDD" id="cd00862">
    <property type="entry name" value="ProRS_anticodon_zinc"/>
    <property type="match status" value="1"/>
</dbReference>
<sequence>MGIPIAELGKARIVRGRRERKREKVKDFINWFNKVIMDAELYEYRYPVKGAYIWRPYGLRVRRMVEEEIRRLHDESGHGEVLFPVFIPLEYFSKESEHIRGFEEEVFWVSKGGKDPERLILRPTSETAMMPMFKLWIKDHTDLPLKVYQIASVFRAETKSTHPMIRLREISMFKEAHTAHADREDAERTVREAIEIYKKIYDYLSIPYLISRRPEWDKFAGAVYTIAFDTLMPDGKTIQIGTVHYLGTNFSKVFDVTYLDKDGSAKYVHTTSYGISERVIASMLAIHGDDSGLLLPPNIAPIQVVVIPIPQEGRDVKGAAEKAAEELKAAGIRAIADLRDDKTPGWKFNDWEMRGVPIRAEIGPKDLDKGVITFARRDTGEKYEVSREEAVDFVKELIVDVGDNMRGEAWSNMRRSIYVVDDIKEALNKLNSGVVVVPWSGDEQCGLKMQESLDANVLGVPVDSDPSEQIGGHRDLACPDKEANYWVRVSRRY</sequence>
<reference evidence="10" key="1">
    <citation type="journal article" date="2014" name="Int. J. Syst. Evol. Microbiol.">
        <title>Complete genome sequence of Corynebacterium casei LMG S-19264T (=DSM 44701T), isolated from a smear-ripened cheese.</title>
        <authorList>
            <consortium name="US DOE Joint Genome Institute (JGI-PGF)"/>
            <person name="Walter F."/>
            <person name="Albersmeier A."/>
            <person name="Kalinowski J."/>
            <person name="Ruckert C."/>
        </authorList>
    </citation>
    <scope>NUCLEOTIDE SEQUENCE</scope>
    <source>
        <strain evidence="10">JCM 10088</strain>
    </source>
</reference>
<keyword evidence="3 8" id="KW-0067">ATP-binding</keyword>
<evidence type="ECO:0000256" key="3">
    <source>
        <dbReference type="ARBA" id="ARBA00022840"/>
    </source>
</evidence>
<evidence type="ECO:0000256" key="1">
    <source>
        <dbReference type="ARBA" id="ARBA00022598"/>
    </source>
</evidence>
<dbReference type="PANTHER" id="PTHR43382:SF2">
    <property type="entry name" value="BIFUNCTIONAL GLUTAMATE_PROLINE--TRNA LIGASE"/>
    <property type="match status" value="1"/>
</dbReference>
<dbReference type="SMART" id="SM00946">
    <property type="entry name" value="ProRS-C_1"/>
    <property type="match status" value="1"/>
</dbReference>
<dbReference type="InterPro" id="IPR016061">
    <property type="entry name" value="Pro-tRNA_ligase_II_C"/>
</dbReference>
<dbReference type="CDD" id="cd00778">
    <property type="entry name" value="ProRS_core_arch_euk"/>
    <property type="match status" value="1"/>
</dbReference>
<dbReference type="GO" id="GO:0005737">
    <property type="term" value="C:cytoplasm"/>
    <property type="evidence" value="ECO:0007669"/>
    <property type="project" value="UniProtKB-SubCell"/>
</dbReference>
<dbReference type="InterPro" id="IPR002316">
    <property type="entry name" value="Pro-tRNA-ligase_IIa"/>
</dbReference>
<dbReference type="Gene3D" id="3.40.50.800">
    <property type="entry name" value="Anticodon-binding domain"/>
    <property type="match status" value="1"/>
</dbReference>
<dbReference type="HAMAP" id="MF_01571">
    <property type="entry name" value="Pro_tRNA_synth_type3"/>
    <property type="match status" value="1"/>
</dbReference>
<evidence type="ECO:0000256" key="7">
    <source>
        <dbReference type="ARBA" id="ARBA00060806"/>
    </source>
</evidence>
<proteinExistence type="inferred from homology"/>
<comment type="subunit">
    <text evidence="8">Homodimer.</text>
</comment>
<dbReference type="GO" id="GO:0006433">
    <property type="term" value="P:prolyl-tRNA aminoacylation"/>
    <property type="evidence" value="ECO:0007669"/>
    <property type="project" value="UniProtKB-UniRule"/>
</dbReference>
<dbReference type="Proteomes" id="UP000610960">
    <property type="component" value="Unassembled WGS sequence"/>
</dbReference>
<evidence type="ECO:0000256" key="8">
    <source>
        <dbReference type="HAMAP-Rule" id="MF_01571"/>
    </source>
</evidence>
<dbReference type="AlphaFoldDB" id="A0A830GW79"/>
<keyword evidence="5 8" id="KW-0030">Aminoacyl-tRNA synthetase</keyword>
<dbReference type="InterPro" id="IPR033721">
    <property type="entry name" value="ProRS_core_arch_euk"/>
</dbReference>
<comment type="caution">
    <text evidence="10">The sequence shown here is derived from an EMBL/GenBank/DDBJ whole genome shotgun (WGS) entry which is preliminary data.</text>
</comment>
<comment type="function">
    <text evidence="8">Catalyzes the attachment of proline to tRNA(Pro) in a two-step reaction: proline is first activated by ATP to form Pro-AMP and then transferred to the acceptor end of tRNA(Pro).</text>
</comment>